<reference evidence="2 3" key="2">
    <citation type="submission" date="2023-06" db="EMBL/GenBank/DDBJ databases">
        <authorList>
            <person name="Zeman M."/>
            <person name="Kubasova T."/>
            <person name="Jahodarova E."/>
            <person name="Nykrynova M."/>
            <person name="Rychlik I."/>
        </authorList>
    </citation>
    <scope>NUCLEOTIDE SEQUENCE [LARGE SCALE GENOMIC DNA]</scope>
    <source>
        <strain evidence="2 3">ET81</strain>
    </source>
</reference>
<keyword evidence="1" id="KW-1133">Transmembrane helix</keyword>
<name>A0ABT7TUL2_ACTVI</name>
<proteinExistence type="predicted"/>
<reference evidence="3" key="1">
    <citation type="submission" date="2023-06" db="EMBL/GenBank/DDBJ databases">
        <title>Identification and characterization of horizontal gene transfer across gut microbiota members of farm animals based on homology search.</title>
        <authorList>
            <person name="Zeman M."/>
            <person name="Kubasova T."/>
            <person name="Jahodarova E."/>
            <person name="Nykrynova M."/>
            <person name="Rychlik I."/>
        </authorList>
    </citation>
    <scope>NUCLEOTIDE SEQUENCE [LARGE SCALE GENOMIC DNA]</scope>
    <source>
        <strain evidence="3">ET81</strain>
    </source>
</reference>
<evidence type="ECO:0000313" key="2">
    <source>
        <dbReference type="EMBL" id="MDM8075481.1"/>
    </source>
</evidence>
<dbReference type="Proteomes" id="UP001529257">
    <property type="component" value="Unassembled WGS sequence"/>
</dbReference>
<evidence type="ECO:0000256" key="1">
    <source>
        <dbReference type="SAM" id="Phobius"/>
    </source>
</evidence>
<keyword evidence="3" id="KW-1185">Reference proteome</keyword>
<feature type="transmembrane region" description="Helical" evidence="1">
    <location>
        <begin position="36"/>
        <end position="57"/>
    </location>
</feature>
<keyword evidence="1" id="KW-0472">Membrane</keyword>
<gene>
    <name evidence="2" type="ORF">QUV91_00240</name>
</gene>
<comment type="caution">
    <text evidence="2">The sequence shown here is derived from an EMBL/GenBank/DDBJ whole genome shotgun (WGS) entry which is preliminary data.</text>
</comment>
<evidence type="ECO:0000313" key="3">
    <source>
        <dbReference type="Proteomes" id="UP001529257"/>
    </source>
</evidence>
<organism evidence="2 3">
    <name type="scientific">Actinomyces viscosus</name>
    <dbReference type="NCBI Taxonomy" id="1656"/>
    <lineage>
        <taxon>Bacteria</taxon>
        <taxon>Bacillati</taxon>
        <taxon>Actinomycetota</taxon>
        <taxon>Actinomycetes</taxon>
        <taxon>Actinomycetales</taxon>
        <taxon>Actinomycetaceae</taxon>
        <taxon>Actinomyces</taxon>
    </lineage>
</organism>
<protein>
    <submittedName>
        <fullName evidence="2">Uncharacterized protein</fullName>
    </submittedName>
</protein>
<accession>A0ABT7TUL2</accession>
<dbReference type="RefSeq" id="WP_289594184.1">
    <property type="nucleotide sequence ID" value="NZ_JAUDBR010000001.1"/>
</dbReference>
<sequence length="79" mass="8625">MLSVWLKRILAVLIILGTIGAVLSRLLHPGGPEDPAVLLGGITARILLLVLAVWLLVSANRSSRKLKMQKVQESQQMTQ</sequence>
<dbReference type="EMBL" id="JAUDBR010000001">
    <property type="protein sequence ID" value="MDM8075481.1"/>
    <property type="molecule type" value="Genomic_DNA"/>
</dbReference>
<keyword evidence="1" id="KW-0812">Transmembrane</keyword>